<dbReference type="EMBL" id="ML976042">
    <property type="protein sequence ID" value="KAF1941791.1"/>
    <property type="molecule type" value="Genomic_DNA"/>
</dbReference>
<dbReference type="OrthoDB" id="498286at2759"/>
<dbReference type="PANTHER" id="PTHR35020:SF2">
    <property type="entry name" value="N-ACETYLGLUCOSAMINE-INDUCED PROTEIN 1"/>
    <property type="match status" value="1"/>
</dbReference>
<dbReference type="GO" id="GO:0005737">
    <property type="term" value="C:cytoplasm"/>
    <property type="evidence" value="ECO:0007669"/>
    <property type="project" value="TreeGrafter"/>
</dbReference>
<accession>A0A6A5SMC8</accession>
<protein>
    <recommendedName>
        <fullName evidence="3">N-acetylglucosamine-induced protein 1</fullName>
    </recommendedName>
</protein>
<dbReference type="Proteomes" id="UP000800038">
    <property type="component" value="Unassembled WGS sequence"/>
</dbReference>
<gene>
    <name evidence="1" type="ORF">EJ02DRAFT_403694</name>
</gene>
<evidence type="ECO:0000313" key="1">
    <source>
        <dbReference type="EMBL" id="KAF1941791.1"/>
    </source>
</evidence>
<evidence type="ECO:0008006" key="3">
    <source>
        <dbReference type="Google" id="ProtNLM"/>
    </source>
</evidence>
<dbReference type="GO" id="GO:0006044">
    <property type="term" value="P:N-acetylglucosamine metabolic process"/>
    <property type="evidence" value="ECO:0007669"/>
    <property type="project" value="TreeGrafter"/>
</dbReference>
<reference evidence="1" key="1">
    <citation type="journal article" date="2020" name="Stud. Mycol.">
        <title>101 Dothideomycetes genomes: a test case for predicting lifestyles and emergence of pathogens.</title>
        <authorList>
            <person name="Haridas S."/>
            <person name="Albert R."/>
            <person name="Binder M."/>
            <person name="Bloem J."/>
            <person name="Labutti K."/>
            <person name="Salamov A."/>
            <person name="Andreopoulos B."/>
            <person name="Baker S."/>
            <person name="Barry K."/>
            <person name="Bills G."/>
            <person name="Bluhm B."/>
            <person name="Cannon C."/>
            <person name="Castanera R."/>
            <person name="Culley D."/>
            <person name="Daum C."/>
            <person name="Ezra D."/>
            <person name="Gonzalez J."/>
            <person name="Henrissat B."/>
            <person name="Kuo A."/>
            <person name="Liang C."/>
            <person name="Lipzen A."/>
            <person name="Lutzoni F."/>
            <person name="Magnuson J."/>
            <person name="Mondo S."/>
            <person name="Nolan M."/>
            <person name="Ohm R."/>
            <person name="Pangilinan J."/>
            <person name="Park H.-J."/>
            <person name="Ramirez L."/>
            <person name="Alfaro M."/>
            <person name="Sun H."/>
            <person name="Tritt A."/>
            <person name="Yoshinaga Y."/>
            <person name="Zwiers L.-H."/>
            <person name="Turgeon B."/>
            <person name="Goodwin S."/>
            <person name="Spatafora J."/>
            <person name="Crous P."/>
            <person name="Grigoriev I."/>
        </authorList>
    </citation>
    <scope>NUCLEOTIDE SEQUENCE</scope>
    <source>
        <strain evidence="1">CBS 161.51</strain>
    </source>
</reference>
<organism evidence="1 2">
    <name type="scientific">Clathrospora elynae</name>
    <dbReference type="NCBI Taxonomy" id="706981"/>
    <lineage>
        <taxon>Eukaryota</taxon>
        <taxon>Fungi</taxon>
        <taxon>Dikarya</taxon>
        <taxon>Ascomycota</taxon>
        <taxon>Pezizomycotina</taxon>
        <taxon>Dothideomycetes</taxon>
        <taxon>Pleosporomycetidae</taxon>
        <taxon>Pleosporales</taxon>
        <taxon>Diademaceae</taxon>
        <taxon>Clathrospora</taxon>
    </lineage>
</organism>
<proteinExistence type="predicted"/>
<sequence length="236" mass="27140">MSRDPTLDESSLPSIFQAQWQSNPDPTALPFPRDNPPFPLTAIDWAQLSLADADFTPHSWSNLHTLISSNRLEELKRWPSSLKAYLAWTAHVKQKFGSVMAYLLTQRLFWEPIEDETGALRFHVRNVVPFADTSDFRILKNDWGYAFEPGVRHVVVWLKQRLPVDERGALSRDGRRMVEEFVGKEFRVKAGEGEGKGGSKVIWFKNTTNLQSVRGLEHVHLLVRDVDEEVLEQWTT</sequence>
<keyword evidence="2" id="KW-1185">Reference proteome</keyword>
<dbReference type="AlphaFoldDB" id="A0A6A5SMC8"/>
<dbReference type="InterPro" id="IPR022036">
    <property type="entry name" value="DUF3605"/>
</dbReference>
<evidence type="ECO:0000313" key="2">
    <source>
        <dbReference type="Proteomes" id="UP000800038"/>
    </source>
</evidence>
<dbReference type="Pfam" id="PF12239">
    <property type="entry name" value="DUF3605"/>
    <property type="match status" value="1"/>
</dbReference>
<dbReference type="PANTHER" id="PTHR35020">
    <property type="entry name" value="N-ACETYLGLUCOSAMINE-INDUCED PROTEIN 1"/>
    <property type="match status" value="1"/>
</dbReference>
<name>A0A6A5SMC8_9PLEO</name>